<dbReference type="Proteomes" id="UP000886998">
    <property type="component" value="Unassembled WGS sequence"/>
</dbReference>
<comment type="caution">
    <text evidence="5">The sequence shown here is derived from an EMBL/GenBank/DDBJ whole genome shotgun (WGS) entry which is preliminary data.</text>
</comment>
<keyword evidence="2" id="KW-0072">Autophagy</keyword>
<dbReference type="InterPro" id="IPR058750">
    <property type="entry name" value="TPR_Epg5"/>
</dbReference>
<dbReference type="InterPro" id="IPR051436">
    <property type="entry name" value="Autophagy-related_EPG5"/>
</dbReference>
<dbReference type="EMBL" id="BMAV01019042">
    <property type="protein sequence ID" value="GFY71712.1"/>
    <property type="molecule type" value="Genomic_DNA"/>
</dbReference>
<reference evidence="5" key="1">
    <citation type="submission" date="2020-08" db="EMBL/GenBank/DDBJ databases">
        <title>Multicomponent nature underlies the extraordinary mechanical properties of spider dragline silk.</title>
        <authorList>
            <person name="Kono N."/>
            <person name="Nakamura H."/>
            <person name="Mori M."/>
            <person name="Yoshida Y."/>
            <person name="Ohtoshi R."/>
            <person name="Malay A.D."/>
            <person name="Moran D.A.P."/>
            <person name="Tomita M."/>
            <person name="Numata K."/>
            <person name="Arakawa K."/>
        </authorList>
    </citation>
    <scope>NUCLEOTIDE SEQUENCE</scope>
</reference>
<evidence type="ECO:0000256" key="1">
    <source>
        <dbReference type="ARBA" id="ARBA00010948"/>
    </source>
</evidence>
<proteinExistence type="inferred from homology"/>
<dbReference type="GO" id="GO:0005737">
    <property type="term" value="C:cytoplasm"/>
    <property type="evidence" value="ECO:0007669"/>
    <property type="project" value="TreeGrafter"/>
</dbReference>
<feature type="domain" description="Epg5-like TPR" evidence="4">
    <location>
        <begin position="1092"/>
        <end position="1190"/>
    </location>
</feature>
<comment type="similarity">
    <text evidence="1">Belongs to the EPG5 family.</text>
</comment>
<name>A0A8X6YGR9_9ARAC</name>
<accession>A0A8X6YGR9</accession>
<dbReference type="PANTHER" id="PTHR31139:SF4">
    <property type="entry name" value="ECTOPIC P GRANULES PROTEIN 5 HOMOLOG"/>
    <property type="match status" value="1"/>
</dbReference>
<evidence type="ECO:0000256" key="2">
    <source>
        <dbReference type="ARBA" id="ARBA00023006"/>
    </source>
</evidence>
<protein>
    <submittedName>
        <fullName evidence="5">Ectopic P granules protein 5 homolog</fullName>
    </submittedName>
</protein>
<evidence type="ECO:0000313" key="5">
    <source>
        <dbReference type="EMBL" id="GFY71712.1"/>
    </source>
</evidence>
<dbReference type="AlphaFoldDB" id="A0A8X6YGR9"/>
<keyword evidence="6" id="KW-1185">Reference proteome</keyword>
<dbReference type="Pfam" id="PF26573">
    <property type="entry name" value="TPR_Epg5_2"/>
    <property type="match status" value="1"/>
</dbReference>
<dbReference type="PANTHER" id="PTHR31139">
    <property type="entry name" value="ECTOPIC P GRANULES PROTEIN 5 HOMOLOG"/>
    <property type="match status" value="1"/>
</dbReference>
<feature type="region of interest" description="Disordered" evidence="3">
    <location>
        <begin position="1"/>
        <end position="25"/>
    </location>
</feature>
<organism evidence="5 6">
    <name type="scientific">Trichonephila inaurata madagascariensis</name>
    <dbReference type="NCBI Taxonomy" id="2747483"/>
    <lineage>
        <taxon>Eukaryota</taxon>
        <taxon>Metazoa</taxon>
        <taxon>Ecdysozoa</taxon>
        <taxon>Arthropoda</taxon>
        <taxon>Chelicerata</taxon>
        <taxon>Arachnida</taxon>
        <taxon>Araneae</taxon>
        <taxon>Araneomorphae</taxon>
        <taxon>Entelegynae</taxon>
        <taxon>Araneoidea</taxon>
        <taxon>Nephilidae</taxon>
        <taxon>Trichonephila</taxon>
        <taxon>Trichonephila inaurata</taxon>
    </lineage>
</organism>
<sequence>MELMKERPKAKKTKKHKTLVKNAHDHLELTKNVECSLSEKAEASYEIPNNLSSENVLTRVEITSKEADNCLEKADESMHESKSCTEDGSQVIQVKSNDQKENSKEEIESSKPENVVLETKEFSYLYEEKKRISDTVKTLNVFREKTETKNVYPDLKSIQHCEQMEDIESLRILTQTYTEEYMSKTVNGAVKRCREFQMAVRSIENYHLYELIKEYQNARNKSNEALTKRKYLNSKLNIEKNNLWKPVKKEAISKGCCEDGNTVSITKSYIIKELDEIKFAEVIEMLRELEEIALSHVFYSYLVELSKMKIEQYVYNMINYFNSLDDPCSKNTSTLGFDKKEIIKKCISILFQYQRQSIKDKKFLEICQNWLNILVFILLQDGDQSDYLFIINHIVRSPNGIHAWASHLLQFPRSTFCTEEAKDTLGCPCLYYVLLVLYLVLNPAPDLDFFLRNVKTGISDSTGGKFVLLDSDGEEEELFEVVRNWTNDDIMSLLNQISIASLYEHILFDRKDQTMTIKCPCKEKVVKIFALSTALINILFSGLSNYSDGCFEVSVECICSMIRHTVLYASDYWEYCEGLDIPSKSALQAEYDRFIFHVVYTIYNFEKLKIKKFLPSLPYKCVSKKMLWNIIWIFHSPKCFEEDVYLAKDIDLKLNDDNMISLFIEKLKTYDNCDQLYLLNAYKSVALFGNTEKELLCFLIHEIFEISFVENALYHLSKEGAIVLSCIMKKYPYLLSALLKEVQSCKDESVNLSLCMFEELDVSVWVPKAEDIQLIQEWLLEMPLSSPKNFLARMLLSKMNWNFSSEDQLVLPIQLHQEIAILVLQAYMKFDSKGNEWSVSNGLTQMLKFATVGNFMREDEGFDMKKNIQLPCYLFLVMTNIGHDVRRLMVEGLLCLTALIERRQYLAAIHSLYYILPFFVKNVEELLAKPEFINAMNDLIVADMTVLSNISGPVVGAVLHKISAMIKHQVSQAWNLTVEFATPLLKLWTSILLKVLSFQERKNYNLKDSAKQVHFLLDVVIRISVVDYYTRNSMIDHLYTFANPLLTSPAIQSSVWNKFFGSNTESYTILRRLTLPDYPWLAWFVLRSETKQKQTQDLWFQIQKEIAKDTEMTPVAALKNVCIFLKIKQLPLESLPIYRWTLQILETPVSHPVLPLLWQYFFYYYFERITILDVCQYSNGTEPGKKFIDLTITYS</sequence>
<gene>
    <name evidence="5" type="primary">epg5</name>
    <name evidence="5" type="ORF">TNIN_327801</name>
</gene>
<dbReference type="OrthoDB" id="75419at2759"/>
<evidence type="ECO:0000256" key="3">
    <source>
        <dbReference type="SAM" id="MobiDB-lite"/>
    </source>
</evidence>
<dbReference type="GO" id="GO:0097352">
    <property type="term" value="P:autophagosome maturation"/>
    <property type="evidence" value="ECO:0007669"/>
    <property type="project" value="TreeGrafter"/>
</dbReference>
<evidence type="ECO:0000313" key="6">
    <source>
        <dbReference type="Proteomes" id="UP000886998"/>
    </source>
</evidence>
<evidence type="ECO:0000259" key="4">
    <source>
        <dbReference type="Pfam" id="PF26573"/>
    </source>
</evidence>
<feature type="compositionally biased region" description="Basic residues" evidence="3">
    <location>
        <begin position="8"/>
        <end position="19"/>
    </location>
</feature>